<keyword evidence="2" id="KW-1185">Reference proteome</keyword>
<evidence type="ECO:0000313" key="2">
    <source>
        <dbReference type="Proteomes" id="UP000060699"/>
    </source>
</evidence>
<dbReference type="KEGG" id="rdp:RD2015_2439"/>
<dbReference type="STRING" id="76731.RD2015_2439"/>
<dbReference type="EMBL" id="CP013729">
    <property type="protein sequence ID" value="ALV06907.1"/>
    <property type="molecule type" value="Genomic_DNA"/>
</dbReference>
<accession>A0A0U3N3Y0</accession>
<gene>
    <name evidence="1" type="ORF">RD2015_2439</name>
</gene>
<name>A0A0U3N3Y0_9BURK</name>
<evidence type="ECO:0000313" key="1">
    <source>
        <dbReference type="EMBL" id="ALV06907.1"/>
    </source>
</evidence>
<dbReference type="RefSeq" id="WP_058935115.1">
    <property type="nucleotide sequence ID" value="NZ_CP013729.1"/>
</dbReference>
<protein>
    <submittedName>
        <fullName evidence="1">Uncharacterized protein</fullName>
    </submittedName>
</protein>
<proteinExistence type="predicted"/>
<organism evidence="1 2">
    <name type="scientific">Roseateles depolymerans</name>
    <dbReference type="NCBI Taxonomy" id="76731"/>
    <lineage>
        <taxon>Bacteria</taxon>
        <taxon>Pseudomonadati</taxon>
        <taxon>Pseudomonadota</taxon>
        <taxon>Betaproteobacteria</taxon>
        <taxon>Burkholderiales</taxon>
        <taxon>Sphaerotilaceae</taxon>
        <taxon>Roseateles</taxon>
    </lineage>
</organism>
<dbReference type="Proteomes" id="UP000060699">
    <property type="component" value="Chromosome"/>
</dbReference>
<dbReference type="PATRIC" id="fig|76731.3.peg.2498"/>
<dbReference type="AlphaFoldDB" id="A0A0U3N3Y0"/>
<sequence>MQDQWFALRHRLLSRGLMPSPADSLSLRLPGEDAMWWGTAGDAQPQRVALDGSQGPPDTSWPISVHRQVYAWRQDACAMLYGGGAFGRQLPHFGGHMPAVFDEQIRQLGIMGPASGDLVGLHRSLAQGGNAAVLDGQVLLLGMTASRLALNAELFEKCAKAYVCAVAGGGRVRPLPWLVRTIANGRLMKEEGAARVMVRSGRLPAETRGY</sequence>
<dbReference type="SUPFAM" id="SSF53639">
    <property type="entry name" value="AraD/HMP-PK domain-like"/>
    <property type="match status" value="1"/>
</dbReference>
<reference evidence="1 2" key="1">
    <citation type="submission" date="2015-12" db="EMBL/GenBank/DDBJ databases">
        <title>Complete genome of Roseateles depolymerans KCTC 42856.</title>
        <authorList>
            <person name="Kim K.M."/>
        </authorList>
    </citation>
    <scope>NUCLEOTIDE SEQUENCE [LARGE SCALE GENOMIC DNA]</scope>
    <source>
        <strain evidence="1 2">KCTC 42856</strain>
    </source>
</reference>
<dbReference type="OrthoDB" id="323529at2"/>
<dbReference type="InterPro" id="IPR036409">
    <property type="entry name" value="Aldolase_II/adducin_N_sf"/>
</dbReference>